<evidence type="ECO:0000313" key="1">
    <source>
        <dbReference type="EMBL" id="PRQ31715.1"/>
    </source>
</evidence>
<sequence>MSNSPSFLIKFIKCTLQGPNHNLHQCSIKLVELQNKNKAQNLY</sequence>
<protein>
    <submittedName>
        <fullName evidence="1">Uncharacterized protein</fullName>
    </submittedName>
</protein>
<gene>
    <name evidence="1" type="ORF">RchiOBHm_Chr5g0038521</name>
</gene>
<evidence type="ECO:0000313" key="2">
    <source>
        <dbReference type="Proteomes" id="UP000238479"/>
    </source>
</evidence>
<reference evidence="1 2" key="1">
    <citation type="journal article" date="2018" name="Nat. Genet.">
        <title>The Rosa genome provides new insights in the design of modern roses.</title>
        <authorList>
            <person name="Bendahmane M."/>
        </authorList>
    </citation>
    <scope>NUCLEOTIDE SEQUENCE [LARGE SCALE GENOMIC DNA]</scope>
    <source>
        <strain evidence="2">cv. Old Blush</strain>
    </source>
</reference>
<comment type="caution">
    <text evidence="1">The sequence shown here is derived from an EMBL/GenBank/DDBJ whole genome shotgun (WGS) entry which is preliminary data.</text>
</comment>
<proteinExistence type="predicted"/>
<keyword evidence="2" id="KW-1185">Reference proteome</keyword>
<accession>A0A2P6QC04</accession>
<name>A0A2P6QC04_ROSCH</name>
<dbReference type="AlphaFoldDB" id="A0A2P6QC04"/>
<dbReference type="Gramene" id="PRQ31715">
    <property type="protein sequence ID" value="PRQ31715"/>
    <property type="gene ID" value="RchiOBHm_Chr5g0038521"/>
</dbReference>
<organism evidence="1 2">
    <name type="scientific">Rosa chinensis</name>
    <name type="common">China rose</name>
    <dbReference type="NCBI Taxonomy" id="74649"/>
    <lineage>
        <taxon>Eukaryota</taxon>
        <taxon>Viridiplantae</taxon>
        <taxon>Streptophyta</taxon>
        <taxon>Embryophyta</taxon>
        <taxon>Tracheophyta</taxon>
        <taxon>Spermatophyta</taxon>
        <taxon>Magnoliopsida</taxon>
        <taxon>eudicotyledons</taxon>
        <taxon>Gunneridae</taxon>
        <taxon>Pentapetalae</taxon>
        <taxon>rosids</taxon>
        <taxon>fabids</taxon>
        <taxon>Rosales</taxon>
        <taxon>Rosaceae</taxon>
        <taxon>Rosoideae</taxon>
        <taxon>Rosoideae incertae sedis</taxon>
        <taxon>Rosa</taxon>
    </lineage>
</organism>
<dbReference type="EMBL" id="PDCK01000043">
    <property type="protein sequence ID" value="PRQ31715.1"/>
    <property type="molecule type" value="Genomic_DNA"/>
</dbReference>
<dbReference type="Proteomes" id="UP000238479">
    <property type="component" value="Chromosome 5"/>
</dbReference>